<dbReference type="STRING" id="1245745.A0A0A2VIQ4"/>
<gene>
    <name evidence="15" type="ORF">BBAD15_g7177</name>
</gene>
<evidence type="ECO:0000256" key="7">
    <source>
        <dbReference type="ARBA" id="ARBA00022801"/>
    </source>
</evidence>
<protein>
    <recommendedName>
        <fullName evidence="4">Acyl-protein thioesterase 1</fullName>
        <ecNumber evidence="3">3.1.2.22</ecNumber>
    </recommendedName>
    <alternativeName>
        <fullName evidence="11">Palmitoyl-protein hydrolase</fullName>
    </alternativeName>
</protein>
<dbReference type="PANTHER" id="PTHR10655">
    <property type="entry name" value="LYSOPHOSPHOLIPASE-RELATED"/>
    <property type="match status" value="1"/>
</dbReference>
<keyword evidence="9" id="KW-0443">Lipid metabolism</keyword>
<evidence type="ECO:0000256" key="12">
    <source>
        <dbReference type="ARBA" id="ARBA00047337"/>
    </source>
</evidence>
<feature type="compositionally biased region" description="Polar residues" evidence="13">
    <location>
        <begin position="64"/>
        <end position="74"/>
    </location>
</feature>
<comment type="catalytic activity">
    <reaction evidence="12">
        <text>S-hexadecanoyl-L-cysteinyl-[protein] + H2O = L-cysteinyl-[protein] + hexadecanoate + H(+)</text>
        <dbReference type="Rhea" id="RHEA:19233"/>
        <dbReference type="Rhea" id="RHEA-COMP:10131"/>
        <dbReference type="Rhea" id="RHEA-COMP:11032"/>
        <dbReference type="ChEBI" id="CHEBI:7896"/>
        <dbReference type="ChEBI" id="CHEBI:15377"/>
        <dbReference type="ChEBI" id="CHEBI:15378"/>
        <dbReference type="ChEBI" id="CHEBI:29950"/>
        <dbReference type="ChEBI" id="CHEBI:74151"/>
        <dbReference type="EC" id="3.1.2.22"/>
    </reaction>
</comment>
<dbReference type="InterPro" id="IPR029058">
    <property type="entry name" value="AB_hydrolase_fold"/>
</dbReference>
<dbReference type="SUPFAM" id="SSF53474">
    <property type="entry name" value="alpha/beta-Hydrolases"/>
    <property type="match status" value="1"/>
</dbReference>
<evidence type="ECO:0000256" key="8">
    <source>
        <dbReference type="ARBA" id="ARBA00022832"/>
    </source>
</evidence>
<evidence type="ECO:0000259" key="14">
    <source>
        <dbReference type="SMART" id="SM01287"/>
    </source>
</evidence>
<dbReference type="InterPro" id="IPR011993">
    <property type="entry name" value="PH-like_dom_sf"/>
</dbReference>
<feature type="domain" description="Histone chaperone RTT106/FACT complex subunit SPT16-like middle" evidence="14">
    <location>
        <begin position="243"/>
        <end position="338"/>
    </location>
</feature>
<accession>A0A0A2VIQ4</accession>
<dbReference type="InterPro" id="IPR003140">
    <property type="entry name" value="PLipase/COase/thioEstase"/>
</dbReference>
<dbReference type="Gene3D" id="2.30.29.120">
    <property type="match status" value="1"/>
</dbReference>
<dbReference type="GO" id="GO:0008474">
    <property type="term" value="F:palmitoyl-(protein) hydrolase activity"/>
    <property type="evidence" value="ECO:0007669"/>
    <property type="project" value="UniProtKB-EC"/>
</dbReference>
<evidence type="ECO:0000256" key="4">
    <source>
        <dbReference type="ARBA" id="ARBA00014923"/>
    </source>
</evidence>
<dbReference type="EC" id="3.1.2.22" evidence="3"/>
<keyword evidence="8" id="KW-0276">Fatty acid metabolism</keyword>
<keyword evidence="6" id="KW-0963">Cytoplasm</keyword>
<dbReference type="Proteomes" id="UP000030106">
    <property type="component" value="Unassembled WGS sequence"/>
</dbReference>
<dbReference type="HOGENOM" id="CLU_384003_0_0_1"/>
<feature type="compositionally biased region" description="Acidic residues" evidence="13">
    <location>
        <begin position="405"/>
        <end position="435"/>
    </location>
</feature>
<dbReference type="InterPro" id="IPR050565">
    <property type="entry name" value="LYPA1-2/EST-like"/>
</dbReference>
<dbReference type="EMBL" id="ANFO01000683">
    <property type="protein sequence ID" value="KGQ07493.1"/>
    <property type="molecule type" value="Genomic_DNA"/>
</dbReference>
<feature type="region of interest" description="Disordered" evidence="13">
    <location>
        <begin position="334"/>
        <end position="367"/>
    </location>
</feature>
<proteinExistence type="inferred from homology"/>
<dbReference type="SUPFAM" id="SSF50729">
    <property type="entry name" value="PH domain-like"/>
    <property type="match status" value="1"/>
</dbReference>
<feature type="compositionally biased region" description="Acidic residues" evidence="13">
    <location>
        <begin position="380"/>
        <end position="391"/>
    </location>
</feature>
<dbReference type="GO" id="GO:0006631">
    <property type="term" value="P:fatty acid metabolic process"/>
    <property type="evidence" value="ECO:0007669"/>
    <property type="project" value="UniProtKB-KW"/>
</dbReference>
<dbReference type="InterPro" id="IPR013719">
    <property type="entry name" value="RTT106/SPT16-like_middle_dom"/>
</dbReference>
<dbReference type="eggNOG" id="ENOG502R9PE">
    <property type="taxonomic scope" value="Eukaryota"/>
</dbReference>
<dbReference type="Gene3D" id="3.40.50.1820">
    <property type="entry name" value="alpha/beta hydrolase"/>
    <property type="match status" value="1"/>
</dbReference>
<feature type="compositionally biased region" description="Basic and acidic residues" evidence="13">
    <location>
        <begin position="334"/>
        <end position="343"/>
    </location>
</feature>
<keyword evidence="5" id="KW-0719">Serine esterase</keyword>
<evidence type="ECO:0000256" key="3">
    <source>
        <dbReference type="ARBA" id="ARBA00012423"/>
    </source>
</evidence>
<evidence type="ECO:0000313" key="15">
    <source>
        <dbReference type="EMBL" id="KGQ07493.1"/>
    </source>
</evidence>
<evidence type="ECO:0000256" key="6">
    <source>
        <dbReference type="ARBA" id="ARBA00022490"/>
    </source>
</evidence>
<feature type="region of interest" description="Disordered" evidence="13">
    <location>
        <begin position="380"/>
        <end position="435"/>
    </location>
</feature>
<comment type="function">
    <text evidence="10">Hydrolyzes fatty acids from S-acylated cysteine residues in proteins with a strong preference for palmitoylated G-alpha proteins over other acyl substrates. Mediates the deacylation of G-alpha proteins such as GPA1 in vivo, but has weak or no activity toward palmitoylated Ras proteins. Has weak lysophospholipase activity in vitro; however such activity may not exist in vivo.</text>
</comment>
<dbReference type="AlphaFoldDB" id="A0A0A2VIQ4"/>
<evidence type="ECO:0000256" key="2">
    <source>
        <dbReference type="ARBA" id="ARBA00006499"/>
    </source>
</evidence>
<comment type="similarity">
    <text evidence="2">Belongs to the AB hydrolase superfamily. AB hydrolase 2 family.</text>
</comment>
<evidence type="ECO:0000256" key="13">
    <source>
        <dbReference type="SAM" id="MobiDB-lite"/>
    </source>
</evidence>
<name>A0A0A2VIQ4_BEABA</name>
<dbReference type="GO" id="GO:0052689">
    <property type="term" value="F:carboxylic ester hydrolase activity"/>
    <property type="evidence" value="ECO:0007669"/>
    <property type="project" value="UniProtKB-KW"/>
</dbReference>
<comment type="caution">
    <text evidence="15">The sequence shown here is derived from an EMBL/GenBank/DDBJ whole genome shotgun (WGS) entry which is preliminary data.</text>
</comment>
<evidence type="ECO:0000256" key="10">
    <source>
        <dbReference type="ARBA" id="ARBA00029392"/>
    </source>
</evidence>
<organism evidence="15 16">
    <name type="scientific">Beauveria bassiana D1-5</name>
    <dbReference type="NCBI Taxonomy" id="1245745"/>
    <lineage>
        <taxon>Eukaryota</taxon>
        <taxon>Fungi</taxon>
        <taxon>Dikarya</taxon>
        <taxon>Ascomycota</taxon>
        <taxon>Pezizomycotina</taxon>
        <taxon>Sordariomycetes</taxon>
        <taxon>Hypocreomycetidae</taxon>
        <taxon>Hypocreales</taxon>
        <taxon>Cordycipitaceae</taxon>
        <taxon>Beauveria</taxon>
    </lineage>
</organism>
<dbReference type="OrthoDB" id="75754at2759"/>
<comment type="subcellular location">
    <subcellularLocation>
        <location evidence="1">Cytoplasm</location>
    </subcellularLocation>
</comment>
<dbReference type="Gene3D" id="2.30.29.30">
    <property type="entry name" value="Pleckstrin-homology domain (PH domain)/Phosphotyrosine-binding domain (PTB)"/>
    <property type="match status" value="1"/>
</dbReference>
<evidence type="ECO:0000256" key="5">
    <source>
        <dbReference type="ARBA" id="ARBA00022487"/>
    </source>
</evidence>
<dbReference type="Pfam" id="PF02230">
    <property type="entry name" value="Abhydrolase_2"/>
    <property type="match status" value="1"/>
</dbReference>
<evidence type="ECO:0000256" key="9">
    <source>
        <dbReference type="ARBA" id="ARBA00023098"/>
    </source>
</evidence>
<dbReference type="FunFam" id="3.40.50.1820:FF:000010">
    <property type="entry name" value="Acyl-protein thioesterase 2"/>
    <property type="match status" value="1"/>
</dbReference>
<evidence type="ECO:0000313" key="16">
    <source>
        <dbReference type="Proteomes" id="UP000030106"/>
    </source>
</evidence>
<dbReference type="Pfam" id="PF08512">
    <property type="entry name" value="Rttp106-like_middle"/>
    <property type="match status" value="1"/>
</dbReference>
<evidence type="ECO:0000256" key="11">
    <source>
        <dbReference type="ARBA" id="ARBA00031195"/>
    </source>
</evidence>
<reference evidence="15 16" key="1">
    <citation type="submission" date="2012-10" db="EMBL/GenBank/DDBJ databases">
        <title>Genome sequencing and analysis of entomopathogenic fungi Beauveria bassiana D1-5.</title>
        <authorList>
            <person name="Li Q."/>
            <person name="Wang L."/>
            <person name="Zhang Z."/>
            <person name="Wang Q."/>
            <person name="Ren J."/>
            <person name="Wang M."/>
            <person name="Xu W."/>
            <person name="Wang J."/>
            <person name="Lu Y."/>
            <person name="Du Q."/>
            <person name="Sun Z."/>
        </authorList>
    </citation>
    <scope>NUCLEOTIDE SEQUENCE [LARGE SCALE GENOMIC DNA]</scope>
    <source>
        <strain evidence="15 16">D1-5</strain>
    </source>
</reference>
<feature type="region of interest" description="Disordered" evidence="13">
    <location>
        <begin position="51"/>
        <end position="79"/>
    </location>
</feature>
<keyword evidence="7" id="KW-0378">Hydrolase</keyword>
<dbReference type="GO" id="GO:0005737">
    <property type="term" value="C:cytoplasm"/>
    <property type="evidence" value="ECO:0007669"/>
    <property type="project" value="UniProtKB-SubCell"/>
</dbReference>
<dbReference type="SMART" id="SM01287">
    <property type="entry name" value="Rtt106"/>
    <property type="match status" value="1"/>
</dbReference>
<evidence type="ECO:0000256" key="1">
    <source>
        <dbReference type="ARBA" id="ARBA00004496"/>
    </source>
</evidence>
<dbReference type="PANTHER" id="PTHR10655:SF17">
    <property type="entry name" value="LYSOPHOSPHOLIPASE-LIKE PROTEIN 1"/>
    <property type="match status" value="1"/>
</dbReference>
<sequence length="720" mass="78268">MTMELDWERLNAIFSPRQDILDGIKRCAETPGKVALFNEIASHIHTKLAENGEPEAKRRKVQAGPTTNGSTNGASVAGNPAEDPILLQVKEISVSVPQRKKFELCFTPTFLYARLPGTTVPIQAMTYAWTDIEFAFYLPVPEKTQVQHNYILFPRGSTTPPKSGPVTVEPLVFTIPATAPKEGTIGGSEAGSAAAVSDTYKGLFHWAFNRRLRAAGSDVHIVASDPNKFHSMVRQPHRPNEKAVHVGAFRGSKDGYLFFLETGILWGFKKPLIFIPLKRIAAMSYTNILQITFNVVIEVFPEEEGDANDEYEFGMVDQQDYGGIDDYVKRNGLQDRSMAEQRKGKLQLAENKGKKCADSDAANGAGDGMTELERAALGEDMDDDDEDEEDYAPGSDDGSGGSGESSDEDDDDDDDDDDDAGEDDEGDGEGDEEEEAVAFSSILALFLFGAFSISTASTAVLSFVQQRDKTHPAPATTTTTTMSSIRRAAPMVFTPSGRHTATVIFIHGLGDSGHGWADAVQQWQGRNKLNEVKFILPHAPAIPITMNAGFQMPGWFDIKSIDALSHAAGTAPDEDEAGIELSRAYIYSLVQAEVAAGISSDRIVLGGFSQGGAMSIFSGLTAPFKLGGIVGLSSWLLLNRTFKDRVPAEGLNRDTPIFMGHGDRDPLVLYPLAQASEKKLTELGYKVTFKTYPGMQHSACNEELNDVEAFLQSRLPSLNK</sequence>